<reference evidence="3" key="2">
    <citation type="submission" date="2020-05" db="UniProtKB">
        <authorList>
            <consortium name="EnsemblMetazoa"/>
        </authorList>
    </citation>
    <scope>IDENTIFICATION</scope>
    <source>
        <strain evidence="3">A-37</strain>
    </source>
</reference>
<evidence type="ECO:0000256" key="2">
    <source>
        <dbReference type="SAM" id="Phobius"/>
    </source>
</evidence>
<feature type="compositionally biased region" description="Pro residues" evidence="1">
    <location>
        <begin position="184"/>
        <end position="199"/>
    </location>
</feature>
<dbReference type="STRING" id="139723.A0A182M037"/>
<name>A0A182M037_9DIPT</name>
<keyword evidence="2" id="KW-0472">Membrane</keyword>
<feature type="transmembrane region" description="Helical" evidence="2">
    <location>
        <begin position="29"/>
        <end position="53"/>
    </location>
</feature>
<feature type="compositionally biased region" description="Basic and acidic residues" evidence="1">
    <location>
        <begin position="91"/>
        <end position="104"/>
    </location>
</feature>
<feature type="region of interest" description="Disordered" evidence="1">
    <location>
        <begin position="82"/>
        <end position="333"/>
    </location>
</feature>
<feature type="compositionally biased region" description="Pro residues" evidence="1">
    <location>
        <begin position="134"/>
        <end position="150"/>
    </location>
</feature>
<keyword evidence="2" id="KW-0812">Transmembrane</keyword>
<feature type="compositionally biased region" description="Pro residues" evidence="1">
    <location>
        <begin position="222"/>
        <end position="247"/>
    </location>
</feature>
<evidence type="ECO:0000256" key="1">
    <source>
        <dbReference type="SAM" id="MobiDB-lite"/>
    </source>
</evidence>
<feature type="compositionally biased region" description="Polar residues" evidence="1">
    <location>
        <begin position="324"/>
        <end position="333"/>
    </location>
</feature>
<proteinExistence type="predicted"/>
<dbReference type="VEuPathDB" id="VectorBase:ACUA006171"/>
<dbReference type="PRINTS" id="PR01217">
    <property type="entry name" value="PRICHEXTENSN"/>
</dbReference>
<feature type="compositionally biased region" description="Low complexity" evidence="1">
    <location>
        <begin position="151"/>
        <end position="165"/>
    </location>
</feature>
<dbReference type="EMBL" id="AXCM01003950">
    <property type="status" value="NOT_ANNOTATED_CDS"/>
    <property type="molecule type" value="Genomic_DNA"/>
</dbReference>
<sequence length="333" mass="35357">MVLMKVDKPCLQSPVLQQTFTKAIRQPAIVHFSIAVFVCAALLLEQFAGGTFWNHLPRIGTKRIPILDRIFAFFTGKNRTVQALPESPSADEPKPKAPEPKASEKLTAVEPSKPTPEQKPLQPTRQPVVEPAKPAVPKPEPPKTPVPTTPETPSVPASVNKTAPVVPAPAKPAPPAEPTKVPEPAKPAPTLPKPSPPTVPEVKPKELPKPEPVVTEVSKPTVPTPAPAPKEPVPTPAPAPTPTPAPPRLVKEKKELPAPTPKSEPTPATDVPTLPTNNEDSFIIVEQQKPANKPGQKPKVDVKNSTMDFLQGESGRSAPATVATPPSSVSADR</sequence>
<accession>A0A182M037</accession>
<dbReference type="Proteomes" id="UP000075883">
    <property type="component" value="Unassembled WGS sequence"/>
</dbReference>
<feature type="compositionally biased region" description="Pro residues" evidence="1">
    <location>
        <begin position="166"/>
        <end position="177"/>
    </location>
</feature>
<dbReference type="AlphaFoldDB" id="A0A182M037"/>
<keyword evidence="2" id="KW-1133">Transmembrane helix</keyword>
<organism evidence="3 4">
    <name type="scientific">Anopheles culicifacies</name>
    <dbReference type="NCBI Taxonomy" id="139723"/>
    <lineage>
        <taxon>Eukaryota</taxon>
        <taxon>Metazoa</taxon>
        <taxon>Ecdysozoa</taxon>
        <taxon>Arthropoda</taxon>
        <taxon>Hexapoda</taxon>
        <taxon>Insecta</taxon>
        <taxon>Pterygota</taxon>
        <taxon>Neoptera</taxon>
        <taxon>Endopterygota</taxon>
        <taxon>Diptera</taxon>
        <taxon>Nematocera</taxon>
        <taxon>Culicoidea</taxon>
        <taxon>Culicidae</taxon>
        <taxon>Anophelinae</taxon>
        <taxon>Anopheles</taxon>
        <taxon>culicifacies species complex</taxon>
    </lineage>
</organism>
<keyword evidence="4" id="KW-1185">Reference proteome</keyword>
<evidence type="ECO:0000313" key="3">
    <source>
        <dbReference type="EnsemblMetazoa" id="ACUA006171-PA"/>
    </source>
</evidence>
<dbReference type="EnsemblMetazoa" id="ACUA006171-RA">
    <property type="protein sequence ID" value="ACUA006171-PA"/>
    <property type="gene ID" value="ACUA006171"/>
</dbReference>
<evidence type="ECO:0000313" key="4">
    <source>
        <dbReference type="Proteomes" id="UP000075883"/>
    </source>
</evidence>
<feature type="compositionally biased region" description="Low complexity" evidence="1">
    <location>
        <begin position="212"/>
        <end position="221"/>
    </location>
</feature>
<protein>
    <submittedName>
        <fullName evidence="3">Uncharacterized protein</fullName>
    </submittedName>
</protein>
<reference evidence="4" key="1">
    <citation type="submission" date="2013-09" db="EMBL/GenBank/DDBJ databases">
        <title>The Genome Sequence of Anopheles culicifacies species A.</title>
        <authorList>
            <consortium name="The Broad Institute Genomics Platform"/>
            <person name="Neafsey D.E."/>
            <person name="Besansky N."/>
            <person name="Howell P."/>
            <person name="Walton C."/>
            <person name="Young S.K."/>
            <person name="Zeng Q."/>
            <person name="Gargeya S."/>
            <person name="Fitzgerald M."/>
            <person name="Haas B."/>
            <person name="Abouelleil A."/>
            <person name="Allen A.W."/>
            <person name="Alvarado L."/>
            <person name="Arachchi H.M."/>
            <person name="Berlin A.M."/>
            <person name="Chapman S.B."/>
            <person name="Gainer-Dewar J."/>
            <person name="Goldberg J."/>
            <person name="Griggs A."/>
            <person name="Gujja S."/>
            <person name="Hansen M."/>
            <person name="Howarth C."/>
            <person name="Imamovic A."/>
            <person name="Ireland A."/>
            <person name="Larimer J."/>
            <person name="McCowan C."/>
            <person name="Murphy C."/>
            <person name="Pearson M."/>
            <person name="Poon T.W."/>
            <person name="Priest M."/>
            <person name="Roberts A."/>
            <person name="Saif S."/>
            <person name="Shea T."/>
            <person name="Sisk P."/>
            <person name="Sykes S."/>
            <person name="Wortman J."/>
            <person name="Nusbaum C."/>
            <person name="Birren B."/>
        </authorList>
    </citation>
    <scope>NUCLEOTIDE SEQUENCE [LARGE SCALE GENOMIC DNA]</scope>
    <source>
        <strain evidence="4">A-37</strain>
    </source>
</reference>